<dbReference type="Pfam" id="PF00403">
    <property type="entry name" value="HMA"/>
    <property type="match status" value="1"/>
</dbReference>
<organism evidence="2 3">
    <name type="scientific">Stomatobaculum longum</name>
    <dbReference type="NCBI Taxonomy" id="796942"/>
    <lineage>
        <taxon>Bacteria</taxon>
        <taxon>Bacillati</taxon>
        <taxon>Bacillota</taxon>
        <taxon>Clostridia</taxon>
        <taxon>Lachnospirales</taxon>
        <taxon>Lachnospiraceae</taxon>
        <taxon>Stomatobaculum</taxon>
    </lineage>
</organism>
<dbReference type="Gene3D" id="3.30.70.100">
    <property type="match status" value="1"/>
</dbReference>
<name>A0AA36Y724_9FIRM</name>
<dbReference type="AlphaFoldDB" id="A0AA36Y724"/>
<evidence type="ECO:0000313" key="3">
    <source>
        <dbReference type="Proteomes" id="UP000018466"/>
    </source>
</evidence>
<proteinExistence type="predicted"/>
<feature type="domain" description="HMA" evidence="1">
    <location>
        <begin position="2"/>
        <end position="68"/>
    </location>
</feature>
<dbReference type="GO" id="GO:0046872">
    <property type="term" value="F:metal ion binding"/>
    <property type="evidence" value="ECO:0007669"/>
    <property type="project" value="InterPro"/>
</dbReference>
<dbReference type="Proteomes" id="UP000018466">
    <property type="component" value="Unassembled WGS sequence"/>
</dbReference>
<evidence type="ECO:0000313" key="2">
    <source>
        <dbReference type="EMBL" id="EHO18689.1"/>
    </source>
</evidence>
<dbReference type="SUPFAM" id="SSF55008">
    <property type="entry name" value="HMA, heavy metal-associated domain"/>
    <property type="match status" value="1"/>
</dbReference>
<accession>A0AA36Y724</accession>
<evidence type="ECO:0000259" key="1">
    <source>
        <dbReference type="PROSITE" id="PS50846"/>
    </source>
</evidence>
<reference evidence="2 3" key="1">
    <citation type="submission" date="2011-10" db="EMBL/GenBank/DDBJ databases">
        <title>The Genome Sequence of Lachnospiraceae bacterium ACC2.</title>
        <authorList>
            <consortium name="The Broad Institute Genome Sequencing Platform"/>
            <person name="Earl A."/>
            <person name="Ward D."/>
            <person name="Feldgarden M."/>
            <person name="Gevers D."/>
            <person name="Sizova M."/>
            <person name="Hazen A."/>
            <person name="Epstein S."/>
            <person name="Young S.K."/>
            <person name="Zeng Q."/>
            <person name="Gargeya S."/>
            <person name="Fitzgerald M."/>
            <person name="Haas B."/>
            <person name="Abouelleil A."/>
            <person name="Alvarado L."/>
            <person name="Arachchi H.M."/>
            <person name="Berlin A."/>
            <person name="Brown A."/>
            <person name="Chapman S.B."/>
            <person name="Chen Z."/>
            <person name="Dunbar C."/>
            <person name="Freedman E."/>
            <person name="Gearin G."/>
            <person name="Goldberg J."/>
            <person name="Griggs A."/>
            <person name="Gujja S."/>
            <person name="Heiman D."/>
            <person name="Howarth C."/>
            <person name="Larson L."/>
            <person name="Lui A."/>
            <person name="MacDonald P.J.P."/>
            <person name="Montmayeur A."/>
            <person name="Murphy C."/>
            <person name="Neiman D."/>
            <person name="Pearson M."/>
            <person name="Priest M."/>
            <person name="Roberts A."/>
            <person name="Saif S."/>
            <person name="Shea T."/>
            <person name="Shenoy N."/>
            <person name="Sisk P."/>
            <person name="Stolte C."/>
            <person name="Sykes S."/>
            <person name="Wortman J."/>
            <person name="Nusbaum C."/>
            <person name="Birren B."/>
        </authorList>
    </citation>
    <scope>NUCLEOTIDE SEQUENCE [LARGE SCALE GENOMIC DNA]</scope>
    <source>
        <strain evidence="2 3">ACC2</strain>
    </source>
</reference>
<comment type="caution">
    <text evidence="2">The sequence shown here is derived from an EMBL/GenBank/DDBJ whole genome shotgun (WGS) entry which is preliminary data.</text>
</comment>
<sequence length="85" mass="9484">MVKNIIRIDGMACSMCEAHVSDAIRKQFPDAKKVSASHGKKEASFVTEEPADEATVKKMIDETGYHYEGFCTEPYEKKGFFGLFG</sequence>
<dbReference type="GeneID" id="86939808"/>
<dbReference type="InterPro" id="IPR036163">
    <property type="entry name" value="HMA_dom_sf"/>
</dbReference>
<dbReference type="EMBL" id="AGEL01000001">
    <property type="protein sequence ID" value="EHO18689.1"/>
    <property type="molecule type" value="Genomic_DNA"/>
</dbReference>
<dbReference type="CDD" id="cd00371">
    <property type="entry name" value="HMA"/>
    <property type="match status" value="1"/>
</dbReference>
<protein>
    <recommendedName>
        <fullName evidence="1">HMA domain-containing protein</fullName>
    </recommendedName>
</protein>
<dbReference type="PROSITE" id="PS50846">
    <property type="entry name" value="HMA_2"/>
    <property type="match status" value="1"/>
</dbReference>
<keyword evidence="3" id="KW-1185">Reference proteome</keyword>
<dbReference type="InterPro" id="IPR006121">
    <property type="entry name" value="HMA_dom"/>
</dbReference>
<dbReference type="RefSeq" id="WP_009531846.1">
    <property type="nucleotide sequence ID" value="NZ_CAJPPX010000056.1"/>
</dbReference>
<gene>
    <name evidence="2" type="ORF">HMPREF9623_00011</name>
</gene>